<dbReference type="RefSeq" id="XP_012941802.1">
    <property type="nucleotide sequence ID" value="XM_013086348.2"/>
</dbReference>
<keyword evidence="5" id="KW-1185">Reference proteome</keyword>
<dbReference type="Pfam" id="PF12366">
    <property type="entry name" value="Casc1_C"/>
    <property type="match status" value="1"/>
</dbReference>
<dbReference type="Pfam" id="PF15927">
    <property type="entry name" value="Casc1_N"/>
    <property type="match status" value="1"/>
</dbReference>
<evidence type="ECO:0000259" key="3">
    <source>
        <dbReference type="Pfam" id="PF12366"/>
    </source>
</evidence>
<evidence type="ECO:0000256" key="1">
    <source>
        <dbReference type="ARBA" id="ARBA00024332"/>
    </source>
</evidence>
<evidence type="ECO:0000259" key="4">
    <source>
        <dbReference type="Pfam" id="PF15927"/>
    </source>
</evidence>
<dbReference type="PANTHER" id="PTHR20929:SF11">
    <property type="entry name" value="DYNEIN AXONEMAL INTERMEDIATE CHAIN 7"/>
    <property type="match status" value="1"/>
</dbReference>
<organism evidence="5 6">
    <name type="scientific">Aplysia californica</name>
    <name type="common">California sea hare</name>
    <dbReference type="NCBI Taxonomy" id="6500"/>
    <lineage>
        <taxon>Eukaryota</taxon>
        <taxon>Metazoa</taxon>
        <taxon>Spiralia</taxon>
        <taxon>Lophotrochozoa</taxon>
        <taxon>Mollusca</taxon>
        <taxon>Gastropoda</taxon>
        <taxon>Heterobranchia</taxon>
        <taxon>Euthyneura</taxon>
        <taxon>Tectipleura</taxon>
        <taxon>Aplysiida</taxon>
        <taxon>Aplysioidea</taxon>
        <taxon>Aplysiidae</taxon>
        <taxon>Aplysia</taxon>
    </lineage>
</organism>
<feature type="region of interest" description="Disordered" evidence="2">
    <location>
        <begin position="436"/>
        <end position="455"/>
    </location>
</feature>
<feature type="domain" description="IC97/Casc1 N-terminal" evidence="4">
    <location>
        <begin position="47"/>
        <end position="248"/>
    </location>
</feature>
<feature type="compositionally biased region" description="Polar residues" evidence="2">
    <location>
        <begin position="735"/>
        <end position="758"/>
    </location>
</feature>
<accession>A0ABM1A6K4</accession>
<evidence type="ECO:0000256" key="2">
    <source>
        <dbReference type="SAM" id="MobiDB-lite"/>
    </source>
</evidence>
<dbReference type="InterPro" id="IPR031826">
    <property type="entry name" value="IC97/Casc1_N"/>
</dbReference>
<dbReference type="Proteomes" id="UP000694888">
    <property type="component" value="Unplaced"/>
</dbReference>
<feature type="compositionally biased region" description="Basic and acidic residues" evidence="2">
    <location>
        <begin position="438"/>
        <end position="455"/>
    </location>
</feature>
<dbReference type="InterPro" id="IPR022110">
    <property type="entry name" value="CASC1_C"/>
</dbReference>
<feature type="domain" description="CASC1 C-terminal" evidence="3">
    <location>
        <begin position="484"/>
        <end position="646"/>
    </location>
</feature>
<evidence type="ECO:0000313" key="6">
    <source>
        <dbReference type="RefSeq" id="XP_012941802.1"/>
    </source>
</evidence>
<dbReference type="PRINTS" id="PR02043">
    <property type="entry name" value="CANCERSCCP1"/>
</dbReference>
<protein>
    <submittedName>
        <fullName evidence="6">Axonemal 84 kDa protein</fullName>
    </submittedName>
</protein>
<name>A0ABM1A6K4_APLCA</name>
<feature type="compositionally biased region" description="Acidic residues" evidence="2">
    <location>
        <begin position="345"/>
        <end position="376"/>
    </location>
</feature>
<comment type="similarity">
    <text evidence="1">Belongs to the DNAI7 family.</text>
</comment>
<feature type="compositionally biased region" description="Basic residues" evidence="2">
    <location>
        <begin position="764"/>
        <end position="774"/>
    </location>
</feature>
<feature type="compositionally biased region" description="Basic and acidic residues" evidence="2">
    <location>
        <begin position="32"/>
        <end position="47"/>
    </location>
</feature>
<sequence length="851" mass="97602">MLRVPHKTVYCRMFLTESVCLCHAQGKKRKMSKADKERMKKEEQEKKALEEEAARIKAMEEAKKQKKEEAAMAVERAKLENEERKHRREDMVELQEILDRNQKALLDLNLARRVQAKWARYMRCDGSPDPTNQGEINTYINLKYEDTSRNDAVSVLKDSLMDLALIEELRFLMSDTPMEELSEGERSLYQETMQELENLMGKKLDLASLQVLCAATALANPETNNLQHVVSNDQISLCMWGNLTKNPRIRQYEFTEVNLTFDIPKVLALSNCAVRVLITKFDHLSMTSKAAIPRRKKKEEVLPVPEETEEEEKKDGEGEEKEGEEMKEGEESPQDLMAALRGSSGEEEEPKEEEEEEEVHEEDFEDPPTPEPTEWEDFDEEDDIVDLRANDVLGGVFHVDLLHMPPQPKTASSWTITQLVDPPEITKLSYVPDPPVVAEEKNGKDKEAKEKKEEKPPITISMILPKDVLFLEEPQVALWDYSRKFWSTKDTSDVNYNEDARSLSFKMNSFGTMALLQDTHINMPFQSWEIRPHKLNSAVLSIIAAIVEIEIEIKDALCCLTQPHDKPELEDIRNKWVPPEELIMMMKKAGVNVFPSEDSSKYVSIQSKHPLIEERMYQQMALSASAMAYSWSKWNGETEREQIVFQAAESLEDVPLLEEDWWVLLATKRRVMKLKMTEFDETFNEDPEGDGELLDPGTIDFIVDENPRQKHSLKVKESIDRRRSTKKSLKPAPSASESVDVSRASSKGKSKQLLSVVSGNGHESRRKLHGRKSGKSSTPGSRIASPFIEEEPIFQFHTTFNVEESPFKSNIYHLMKEITSETAQARVKETNFQFVDCVHQLLKATKVLTYA</sequence>
<evidence type="ECO:0000313" key="5">
    <source>
        <dbReference type="Proteomes" id="UP000694888"/>
    </source>
</evidence>
<dbReference type="PANTHER" id="PTHR20929">
    <property type="entry name" value="LUNG ADENOMA SUSCEPTIBILITY 1-RELATED"/>
    <property type="match status" value="1"/>
</dbReference>
<dbReference type="GeneID" id="101860760"/>
<reference evidence="6" key="1">
    <citation type="submission" date="2025-08" db="UniProtKB">
        <authorList>
            <consortium name="RefSeq"/>
        </authorList>
    </citation>
    <scope>IDENTIFICATION</scope>
</reference>
<feature type="region of interest" description="Disordered" evidence="2">
    <location>
        <begin position="711"/>
        <end position="783"/>
    </location>
</feature>
<feature type="region of interest" description="Disordered" evidence="2">
    <location>
        <begin position="290"/>
        <end position="376"/>
    </location>
</feature>
<feature type="region of interest" description="Disordered" evidence="2">
    <location>
        <begin position="26"/>
        <end position="47"/>
    </location>
</feature>
<dbReference type="InterPro" id="IPR023247">
    <property type="entry name" value="IC97/Dnai7-like"/>
</dbReference>
<gene>
    <name evidence="6" type="primary">LOC101860760</name>
</gene>
<proteinExistence type="inferred from homology"/>